<proteinExistence type="predicted"/>
<feature type="compositionally biased region" description="Basic and acidic residues" evidence="1">
    <location>
        <begin position="7"/>
        <end position="27"/>
    </location>
</feature>
<evidence type="ECO:0000313" key="3">
    <source>
        <dbReference type="Proteomes" id="UP000650833"/>
    </source>
</evidence>
<dbReference type="Proteomes" id="UP000650833">
    <property type="component" value="Unassembled WGS sequence"/>
</dbReference>
<reference evidence="2" key="1">
    <citation type="submission" date="2020-12" db="EMBL/GenBank/DDBJ databases">
        <title>Metabolic potential, ecology and presence of endohyphal bacteria is reflected in genomic diversity of Mucoromycotina.</title>
        <authorList>
            <person name="Muszewska A."/>
            <person name="Okrasinska A."/>
            <person name="Steczkiewicz K."/>
            <person name="Drgas O."/>
            <person name="Orlowska M."/>
            <person name="Perlinska-Lenart U."/>
            <person name="Aleksandrzak-Piekarczyk T."/>
            <person name="Szatraj K."/>
            <person name="Zielenkiewicz U."/>
            <person name="Pilsyk S."/>
            <person name="Malc E."/>
            <person name="Mieczkowski P."/>
            <person name="Kruszewska J.S."/>
            <person name="Biernat P."/>
            <person name="Pawlowska J."/>
        </authorList>
    </citation>
    <scope>NUCLEOTIDE SEQUENCE</scope>
    <source>
        <strain evidence="2">CBS 226.32</strain>
    </source>
</reference>
<dbReference type="AlphaFoldDB" id="A0A8H7V2D1"/>
<organism evidence="2 3">
    <name type="scientific">Mucor plumbeus</name>
    <dbReference type="NCBI Taxonomy" id="97098"/>
    <lineage>
        <taxon>Eukaryota</taxon>
        <taxon>Fungi</taxon>
        <taxon>Fungi incertae sedis</taxon>
        <taxon>Mucoromycota</taxon>
        <taxon>Mucoromycotina</taxon>
        <taxon>Mucoromycetes</taxon>
        <taxon>Mucorales</taxon>
        <taxon>Mucorineae</taxon>
        <taxon>Mucoraceae</taxon>
        <taxon>Mucor</taxon>
    </lineage>
</organism>
<feature type="region of interest" description="Disordered" evidence="1">
    <location>
        <begin position="1"/>
        <end position="33"/>
    </location>
</feature>
<keyword evidence="3" id="KW-1185">Reference proteome</keyword>
<dbReference type="EMBL" id="JAEPRC010000305">
    <property type="protein sequence ID" value="KAG2200798.1"/>
    <property type="molecule type" value="Genomic_DNA"/>
</dbReference>
<evidence type="ECO:0000256" key="1">
    <source>
        <dbReference type="SAM" id="MobiDB-lite"/>
    </source>
</evidence>
<name>A0A8H7V2D1_9FUNG</name>
<sequence length="33" mass="3858">MAKKIQKKIDKQEVLKRSRDEAGESKPKRCKSI</sequence>
<accession>A0A8H7V2D1</accession>
<evidence type="ECO:0000313" key="2">
    <source>
        <dbReference type="EMBL" id="KAG2200798.1"/>
    </source>
</evidence>
<gene>
    <name evidence="2" type="ORF">INT46_011323</name>
</gene>
<protein>
    <submittedName>
        <fullName evidence="2">Uncharacterized protein</fullName>
    </submittedName>
</protein>
<comment type="caution">
    <text evidence="2">The sequence shown here is derived from an EMBL/GenBank/DDBJ whole genome shotgun (WGS) entry which is preliminary data.</text>
</comment>